<feature type="transmembrane region" description="Helical" evidence="7">
    <location>
        <begin position="215"/>
        <end position="237"/>
    </location>
</feature>
<comment type="similarity">
    <text evidence="2">Belongs to the NrfD family.</text>
</comment>
<evidence type="ECO:0000256" key="2">
    <source>
        <dbReference type="ARBA" id="ARBA00008929"/>
    </source>
</evidence>
<feature type="transmembrane region" description="Helical" evidence="7">
    <location>
        <begin position="96"/>
        <end position="119"/>
    </location>
</feature>
<dbReference type="PANTHER" id="PTHR34856">
    <property type="entry name" value="PROTEIN NRFD"/>
    <property type="match status" value="1"/>
</dbReference>
<dbReference type="Proteomes" id="UP001161422">
    <property type="component" value="Unassembled WGS sequence"/>
</dbReference>
<feature type="transmembrane region" description="Helical" evidence="7">
    <location>
        <begin position="148"/>
        <end position="169"/>
    </location>
</feature>
<feature type="transmembrane region" description="Helical" evidence="7">
    <location>
        <begin position="20"/>
        <end position="43"/>
    </location>
</feature>
<name>A0AA37RWL6_9GAMM</name>
<gene>
    <name evidence="8" type="primary">phsC</name>
    <name evidence="8" type="ORF">GCM10007895_23610</name>
</gene>
<reference evidence="8" key="1">
    <citation type="journal article" date="2014" name="Int. J. Syst. Evol. Microbiol.">
        <title>Complete genome sequence of Corynebacterium casei LMG S-19264T (=DSM 44701T), isolated from a smear-ripened cheese.</title>
        <authorList>
            <consortium name="US DOE Joint Genome Institute (JGI-PGF)"/>
            <person name="Walter F."/>
            <person name="Albersmeier A."/>
            <person name="Kalinowski J."/>
            <person name="Ruckert C."/>
        </authorList>
    </citation>
    <scope>NUCLEOTIDE SEQUENCE</scope>
    <source>
        <strain evidence="8">NBRC 101628</strain>
    </source>
</reference>
<dbReference type="GO" id="GO:0005886">
    <property type="term" value="C:plasma membrane"/>
    <property type="evidence" value="ECO:0007669"/>
    <property type="project" value="UniProtKB-SubCell"/>
</dbReference>
<keyword evidence="9" id="KW-1185">Reference proteome</keyword>
<evidence type="ECO:0000256" key="7">
    <source>
        <dbReference type="SAM" id="Phobius"/>
    </source>
</evidence>
<comment type="subcellular location">
    <subcellularLocation>
        <location evidence="1">Cell membrane</location>
        <topology evidence="1">Multi-pass membrane protein</topology>
    </subcellularLocation>
</comment>
<protein>
    <submittedName>
        <fullName evidence="8">Polysulfide reductase</fullName>
    </submittedName>
</protein>
<feature type="transmembrane region" description="Helical" evidence="7">
    <location>
        <begin position="257"/>
        <end position="276"/>
    </location>
</feature>
<dbReference type="Gene3D" id="1.20.1630.10">
    <property type="entry name" value="Formate dehydrogenase/DMSO reductase domain"/>
    <property type="match status" value="1"/>
</dbReference>
<dbReference type="RefSeq" id="WP_095504355.1">
    <property type="nucleotide sequence ID" value="NZ_BSNC01000005.1"/>
</dbReference>
<evidence type="ECO:0000256" key="1">
    <source>
        <dbReference type="ARBA" id="ARBA00004651"/>
    </source>
</evidence>
<dbReference type="InterPro" id="IPR005614">
    <property type="entry name" value="NrfD-like"/>
</dbReference>
<organism evidence="8 9">
    <name type="scientific">Paraferrimonas sedimenticola</name>
    <dbReference type="NCBI Taxonomy" id="375674"/>
    <lineage>
        <taxon>Bacteria</taxon>
        <taxon>Pseudomonadati</taxon>
        <taxon>Pseudomonadota</taxon>
        <taxon>Gammaproteobacteria</taxon>
        <taxon>Alteromonadales</taxon>
        <taxon>Ferrimonadaceae</taxon>
        <taxon>Paraferrimonas</taxon>
    </lineage>
</organism>
<keyword evidence="5 7" id="KW-1133">Transmembrane helix</keyword>
<dbReference type="InterPro" id="IPR052049">
    <property type="entry name" value="Electron_transfer_protein"/>
</dbReference>
<evidence type="ECO:0000256" key="5">
    <source>
        <dbReference type="ARBA" id="ARBA00022989"/>
    </source>
</evidence>
<feature type="transmembrane region" description="Helical" evidence="7">
    <location>
        <begin position="55"/>
        <end position="76"/>
    </location>
</feature>
<dbReference type="PANTHER" id="PTHR34856:SF2">
    <property type="entry name" value="PROTEIN NRFD"/>
    <property type="match status" value="1"/>
</dbReference>
<evidence type="ECO:0000313" key="9">
    <source>
        <dbReference type="Proteomes" id="UP001161422"/>
    </source>
</evidence>
<dbReference type="AlphaFoldDB" id="A0AA37RWL6"/>
<dbReference type="Pfam" id="PF03916">
    <property type="entry name" value="NrfD"/>
    <property type="match status" value="1"/>
</dbReference>
<feature type="transmembrane region" description="Helical" evidence="7">
    <location>
        <begin position="175"/>
        <end position="203"/>
    </location>
</feature>
<comment type="caution">
    <text evidence="8">The sequence shown here is derived from an EMBL/GenBank/DDBJ whole genome shotgun (WGS) entry which is preliminary data.</text>
</comment>
<sequence length="314" mass="33629">MNNIWGDMSQYDPVTWNWIIAVYLFLAGLSAGSLLVGLVVNWLRGGDSDYQAQPLLKAAALIAPIAICLGMLCLVLDLTKPFDFWVILVNYNLESVMSLGVIVLLVYIPLSFVFALMVFHREVAQWVPSLAGLTNSLLGYKALIERSLFVLAIAVAAYTGFLISALTAYPLLNTAALPALFLFSALSAGAAANSLVGILFFGAHTTQPEMKTTHALELPVVSLEILFLVMLFATLYLTGGASALALAALSEGVWAQVFWIGVVGIGFGVPLMSGLLPSKTRHLKATALTVAFASLVGVLALRHFIIYAGQTYTL</sequence>
<keyword evidence="6 7" id="KW-0472">Membrane</keyword>
<evidence type="ECO:0000256" key="3">
    <source>
        <dbReference type="ARBA" id="ARBA00022475"/>
    </source>
</evidence>
<keyword evidence="3" id="KW-1003">Cell membrane</keyword>
<feature type="transmembrane region" description="Helical" evidence="7">
    <location>
        <begin position="288"/>
        <end position="308"/>
    </location>
</feature>
<evidence type="ECO:0000313" key="8">
    <source>
        <dbReference type="EMBL" id="GLP97055.1"/>
    </source>
</evidence>
<accession>A0AA37RWL6</accession>
<evidence type="ECO:0000256" key="6">
    <source>
        <dbReference type="ARBA" id="ARBA00023136"/>
    </source>
</evidence>
<keyword evidence="4 7" id="KW-0812">Transmembrane</keyword>
<reference evidence="8" key="2">
    <citation type="submission" date="2023-01" db="EMBL/GenBank/DDBJ databases">
        <title>Draft genome sequence of Paraferrimonas sedimenticola strain NBRC 101628.</title>
        <authorList>
            <person name="Sun Q."/>
            <person name="Mori K."/>
        </authorList>
    </citation>
    <scope>NUCLEOTIDE SEQUENCE</scope>
    <source>
        <strain evidence="8">NBRC 101628</strain>
    </source>
</reference>
<dbReference type="EMBL" id="BSNC01000005">
    <property type="protein sequence ID" value="GLP97055.1"/>
    <property type="molecule type" value="Genomic_DNA"/>
</dbReference>
<evidence type="ECO:0000256" key="4">
    <source>
        <dbReference type="ARBA" id="ARBA00022692"/>
    </source>
</evidence>
<proteinExistence type="inferred from homology"/>